<dbReference type="RefSeq" id="WP_006939336.1">
    <property type="nucleotide sequence ID" value="NZ_AAUW01000025.1"/>
</dbReference>
<keyword evidence="2" id="KW-0808">Transferase</keyword>
<organism evidence="2 3">
    <name type="scientific">Roseibium aggregatum (strain ATCC 25650 / DSM 13394 / JCM 20685 / NBRC 16684 / NCIMB 2208 / IAM 12614 / B1)</name>
    <name type="common">Stappia aggregata</name>
    <dbReference type="NCBI Taxonomy" id="384765"/>
    <lineage>
        <taxon>Bacteria</taxon>
        <taxon>Pseudomonadati</taxon>
        <taxon>Pseudomonadota</taxon>
        <taxon>Alphaproteobacteria</taxon>
        <taxon>Hyphomicrobiales</taxon>
        <taxon>Stappiaceae</taxon>
        <taxon>Roseibium</taxon>
    </lineage>
</organism>
<dbReference type="InterPro" id="IPR051531">
    <property type="entry name" value="N-acetyltransferase"/>
</dbReference>
<dbReference type="Pfam" id="PF13302">
    <property type="entry name" value="Acetyltransf_3"/>
    <property type="match status" value="1"/>
</dbReference>
<dbReference type="SUPFAM" id="SSF55729">
    <property type="entry name" value="Acyl-CoA N-acyltransferases (Nat)"/>
    <property type="match status" value="1"/>
</dbReference>
<dbReference type="PANTHER" id="PTHR43792">
    <property type="entry name" value="GNAT FAMILY, PUTATIVE (AFU_ORTHOLOGUE AFUA_3G00765)-RELATED-RELATED"/>
    <property type="match status" value="1"/>
</dbReference>
<dbReference type="Proteomes" id="UP000004848">
    <property type="component" value="Unassembled WGS sequence"/>
</dbReference>
<dbReference type="PANTHER" id="PTHR43792:SF1">
    <property type="entry name" value="N-ACETYLTRANSFERASE DOMAIN-CONTAINING PROTEIN"/>
    <property type="match status" value="1"/>
</dbReference>
<dbReference type="OrthoDB" id="6293260at2"/>
<protein>
    <submittedName>
        <fullName evidence="2">Acetyltransferase</fullName>
    </submittedName>
</protein>
<dbReference type="AlphaFoldDB" id="A0P236"/>
<accession>A0P236</accession>
<feature type="domain" description="N-acetyltransferase" evidence="1">
    <location>
        <begin position="14"/>
        <end position="180"/>
    </location>
</feature>
<gene>
    <name evidence="2" type="ORF">SIAM614_08364</name>
</gene>
<dbReference type="InterPro" id="IPR000182">
    <property type="entry name" value="GNAT_dom"/>
</dbReference>
<proteinExistence type="predicted"/>
<comment type="caution">
    <text evidence="2">The sequence shown here is derived from an EMBL/GenBank/DDBJ whole genome shotgun (WGS) entry which is preliminary data.</text>
</comment>
<dbReference type="Gene3D" id="3.40.630.30">
    <property type="match status" value="1"/>
</dbReference>
<sequence>MKFEITAPLMTERLMLRPLEAGDAQALHAYQSLPETARYHFWEPRSLEEIRTKLTEWVEMCRLGGEGTLAFAIERREAPGLIGDASLRITSEEALQGTIGFSLNPDYKGRGYATEAAGALLKIGFEDLSLHRIFACCDARNMGSWKVMERLGMRREAHFREHARFKGGWDEEFYYAILEDEWRNQVRGDSFGDRGRLQETASAR</sequence>
<dbReference type="PROSITE" id="PS51186">
    <property type="entry name" value="GNAT"/>
    <property type="match status" value="1"/>
</dbReference>
<evidence type="ECO:0000259" key="1">
    <source>
        <dbReference type="PROSITE" id="PS51186"/>
    </source>
</evidence>
<dbReference type="InterPro" id="IPR016181">
    <property type="entry name" value="Acyl_CoA_acyltransferase"/>
</dbReference>
<evidence type="ECO:0000313" key="3">
    <source>
        <dbReference type="Proteomes" id="UP000004848"/>
    </source>
</evidence>
<evidence type="ECO:0000313" key="2">
    <source>
        <dbReference type="EMBL" id="EAV40892.1"/>
    </source>
</evidence>
<dbReference type="GO" id="GO:0016747">
    <property type="term" value="F:acyltransferase activity, transferring groups other than amino-acyl groups"/>
    <property type="evidence" value="ECO:0007669"/>
    <property type="project" value="InterPro"/>
</dbReference>
<dbReference type="eggNOG" id="COG1670">
    <property type="taxonomic scope" value="Bacteria"/>
</dbReference>
<dbReference type="EMBL" id="AAUW01000025">
    <property type="protein sequence ID" value="EAV40892.1"/>
    <property type="molecule type" value="Genomic_DNA"/>
</dbReference>
<dbReference type="GeneID" id="68849489"/>
<reference evidence="2 3" key="1">
    <citation type="submission" date="2006-05" db="EMBL/GenBank/DDBJ databases">
        <authorList>
            <person name="King G."/>
            <person name="Ferriera S."/>
            <person name="Johnson J."/>
            <person name="Kravitz S."/>
            <person name="Beeson K."/>
            <person name="Sutton G."/>
            <person name="Rogers Y.-H."/>
            <person name="Friedman R."/>
            <person name="Frazier M."/>
            <person name="Venter J.C."/>
        </authorList>
    </citation>
    <scope>NUCLEOTIDE SEQUENCE [LARGE SCALE GENOMIC DNA]</scope>
    <source>
        <strain evidence="3">ATCC 25650 / DSM 13394 / JCM 20685 / NBRC 16684 / NCIMB 2208 / IAM 12614 / B1</strain>
    </source>
</reference>
<name>A0P236_ROSAI</name>